<feature type="transmembrane region" description="Helical" evidence="14">
    <location>
        <begin position="352"/>
        <end position="376"/>
    </location>
</feature>
<feature type="compositionally biased region" description="Pro residues" evidence="13">
    <location>
        <begin position="53"/>
        <end position="66"/>
    </location>
</feature>
<protein>
    <submittedName>
        <fullName evidence="17">MARVEL domain containing 2</fullName>
    </submittedName>
</protein>
<keyword evidence="5" id="KW-1003">Cell membrane</keyword>
<dbReference type="OrthoDB" id="6284217at2759"/>
<accession>A0A667ZB33</accession>
<dbReference type="InterPro" id="IPR031176">
    <property type="entry name" value="ELL/occludin"/>
</dbReference>
<dbReference type="GO" id="GO:0031410">
    <property type="term" value="C:cytoplasmic vesicle"/>
    <property type="evidence" value="ECO:0007669"/>
    <property type="project" value="TreeGrafter"/>
</dbReference>
<evidence type="ECO:0000256" key="11">
    <source>
        <dbReference type="PROSITE-ProRule" id="PRU00581"/>
    </source>
</evidence>
<dbReference type="GO" id="GO:0005923">
    <property type="term" value="C:bicellular tight junction"/>
    <property type="evidence" value="ECO:0007669"/>
    <property type="project" value="UniProtKB-SubCell"/>
</dbReference>
<evidence type="ECO:0000256" key="8">
    <source>
        <dbReference type="ARBA" id="ARBA00022989"/>
    </source>
</evidence>
<evidence type="ECO:0000256" key="5">
    <source>
        <dbReference type="ARBA" id="ARBA00022475"/>
    </source>
</evidence>
<evidence type="ECO:0000256" key="7">
    <source>
        <dbReference type="ARBA" id="ARBA00022949"/>
    </source>
</evidence>
<gene>
    <name evidence="17" type="primary">MARVELD2</name>
    <name evidence="17" type="synonym">marveld2a</name>
</gene>
<dbReference type="GeneTree" id="ENSGT00940000155771"/>
<dbReference type="InParanoid" id="A0A667ZB33"/>
<keyword evidence="4" id="KW-0796">Tight junction</keyword>
<comment type="subcellular location">
    <subcellularLocation>
        <location evidence="1">Cell junction</location>
        <location evidence="1">Tight junction</location>
    </subcellularLocation>
    <subcellularLocation>
        <location evidence="2">Cell membrane</location>
        <topology evidence="2">Multi-pass membrane protein</topology>
    </subcellularLocation>
</comment>
<feature type="region of interest" description="Disordered" evidence="13">
    <location>
        <begin position="109"/>
        <end position="157"/>
    </location>
</feature>
<sequence length="569" mass="64188">MSYEDDFYGHSDRVHQAPYYDQVPQGTLPREDSYNPQPLREQRAGHLAKSADPLPPPPLPDQPPVGPKFDPSGSEDNADPDPDPALDIKPVHRFIPDSWKNFFRGSGRSSNKPWSMPASSFNNNNSSSNGVRCSPPHSPSAPGSYHDPYGGSGSSYNSRKELLEVREPHESISGRTHHTGLTYSERVEEYHQRYAYMKSWAGLLRILGCIELLLGAAVFACVCAYIHKDNEWFNMMGYSSPGGSYGTFGGGMYGGAYYTGPKTPFVLVVAGLVWLVTVIILVLGMTMYYRTILLDSSWWPLTEFTINLAMAVLYMAAGIVYVRDTTRGGLCSYPMFNNAINAVFCRTEAGQIAAIIFLFVTMVVYLIGAMVCLKLWRHEAARKYREQYSQEMQAADIQGAQSLMAPARKPKAPEPIHDSTVIPIQAAPKPGPPKVLKGAIPSGHIPKPVIMPDYIAKYPAIRSDDERDQYRAVFNDQYAEYKELHSEVQATLKKFEEMDAMMQSLPQHPSSQMEFDRINRILQEYQKKKNDPTFLEKKERCEYLKNKLSHIKQRIQQYDKVMEWNDGYS</sequence>
<dbReference type="GO" id="GO:0070830">
    <property type="term" value="P:bicellular tight junction assembly"/>
    <property type="evidence" value="ECO:0007669"/>
    <property type="project" value="TreeGrafter"/>
</dbReference>
<keyword evidence="7" id="KW-0965">Cell junction</keyword>
<evidence type="ECO:0000259" key="15">
    <source>
        <dbReference type="PROSITE" id="PS51225"/>
    </source>
</evidence>
<name>A0A667ZB33_9TELE</name>
<organism evidence="17 18">
    <name type="scientific">Myripristis murdjan</name>
    <name type="common">pinecone soldierfish</name>
    <dbReference type="NCBI Taxonomy" id="586833"/>
    <lineage>
        <taxon>Eukaryota</taxon>
        <taxon>Metazoa</taxon>
        <taxon>Chordata</taxon>
        <taxon>Craniata</taxon>
        <taxon>Vertebrata</taxon>
        <taxon>Euteleostomi</taxon>
        <taxon>Actinopterygii</taxon>
        <taxon>Neopterygii</taxon>
        <taxon>Teleostei</taxon>
        <taxon>Neoteleostei</taxon>
        <taxon>Acanthomorphata</taxon>
        <taxon>Holocentriformes</taxon>
        <taxon>Holocentridae</taxon>
        <taxon>Myripristis</taxon>
    </lineage>
</organism>
<reference evidence="17" key="3">
    <citation type="submission" date="2025-09" db="UniProtKB">
        <authorList>
            <consortium name="Ensembl"/>
        </authorList>
    </citation>
    <scope>IDENTIFICATION</scope>
</reference>
<evidence type="ECO:0000256" key="13">
    <source>
        <dbReference type="SAM" id="MobiDB-lite"/>
    </source>
</evidence>
<evidence type="ECO:0000256" key="14">
    <source>
        <dbReference type="SAM" id="Phobius"/>
    </source>
</evidence>
<keyword evidence="10 11" id="KW-0472">Membrane</keyword>
<feature type="transmembrane region" description="Helical" evidence="14">
    <location>
        <begin position="203"/>
        <end position="227"/>
    </location>
</feature>
<evidence type="ECO:0000256" key="3">
    <source>
        <dbReference type="ARBA" id="ARBA00009171"/>
    </source>
</evidence>
<keyword evidence="9" id="KW-0175">Coiled coil</keyword>
<keyword evidence="18" id="KW-1185">Reference proteome</keyword>
<dbReference type="PANTHER" id="PTHR23288:SF3">
    <property type="entry name" value="MARVEL DOMAIN-CONTAINING PROTEIN 2"/>
    <property type="match status" value="1"/>
</dbReference>
<dbReference type="SUPFAM" id="SSF144292">
    <property type="entry name" value="occludin/ELL-like"/>
    <property type="match status" value="1"/>
</dbReference>
<evidence type="ECO:0000313" key="18">
    <source>
        <dbReference type="Proteomes" id="UP000472263"/>
    </source>
</evidence>
<evidence type="ECO:0000259" key="16">
    <source>
        <dbReference type="PROSITE" id="PS51980"/>
    </source>
</evidence>
<proteinExistence type="inferred from homology"/>
<evidence type="ECO:0000256" key="2">
    <source>
        <dbReference type="ARBA" id="ARBA00004651"/>
    </source>
</evidence>
<feature type="domain" description="MARVEL" evidence="15">
    <location>
        <begin position="199"/>
        <end position="377"/>
    </location>
</feature>
<evidence type="ECO:0000313" key="17">
    <source>
        <dbReference type="Ensembl" id="ENSMMDP00005033249.1"/>
    </source>
</evidence>
<evidence type="ECO:0000256" key="6">
    <source>
        <dbReference type="ARBA" id="ARBA00022692"/>
    </source>
</evidence>
<feature type="transmembrane region" description="Helical" evidence="14">
    <location>
        <begin position="265"/>
        <end position="289"/>
    </location>
</feature>
<dbReference type="PROSITE" id="PS51980">
    <property type="entry name" value="OCEL"/>
    <property type="match status" value="1"/>
</dbReference>
<evidence type="ECO:0000256" key="10">
    <source>
        <dbReference type="ARBA" id="ARBA00023136"/>
    </source>
</evidence>
<dbReference type="Pfam" id="PF01284">
    <property type="entry name" value="MARVEL"/>
    <property type="match status" value="1"/>
</dbReference>
<reference evidence="17" key="1">
    <citation type="submission" date="2019-06" db="EMBL/GenBank/DDBJ databases">
        <authorList>
            <consortium name="Wellcome Sanger Institute Data Sharing"/>
        </authorList>
    </citation>
    <scope>NUCLEOTIDE SEQUENCE [LARGE SCALE GENOMIC DNA]</scope>
</reference>
<dbReference type="InterPro" id="IPR010844">
    <property type="entry name" value="Occludin_ELL"/>
</dbReference>
<evidence type="ECO:0000256" key="4">
    <source>
        <dbReference type="ARBA" id="ARBA00022427"/>
    </source>
</evidence>
<dbReference type="PANTHER" id="PTHR23288">
    <property type="entry name" value="OCCLUDIN AND RNA POLYMERASE II ELONGATION FACTOR ELL"/>
    <property type="match status" value="1"/>
</dbReference>
<evidence type="ECO:0000256" key="12">
    <source>
        <dbReference type="PROSITE-ProRule" id="PRU01324"/>
    </source>
</evidence>
<reference evidence="17" key="2">
    <citation type="submission" date="2025-08" db="UniProtKB">
        <authorList>
            <consortium name="Ensembl"/>
        </authorList>
    </citation>
    <scope>IDENTIFICATION</scope>
</reference>
<feature type="compositionally biased region" description="Low complexity" evidence="13">
    <location>
        <begin position="119"/>
        <end position="129"/>
    </location>
</feature>
<evidence type="ECO:0000256" key="9">
    <source>
        <dbReference type="ARBA" id="ARBA00023054"/>
    </source>
</evidence>
<feature type="domain" description="OCEL" evidence="16">
    <location>
        <begin position="452"/>
        <end position="563"/>
    </location>
</feature>
<evidence type="ECO:0000256" key="1">
    <source>
        <dbReference type="ARBA" id="ARBA00004435"/>
    </source>
</evidence>
<dbReference type="GO" id="GO:0016324">
    <property type="term" value="C:apical plasma membrane"/>
    <property type="evidence" value="ECO:0007669"/>
    <property type="project" value="TreeGrafter"/>
</dbReference>
<feature type="region of interest" description="Disordered" evidence="13">
    <location>
        <begin position="1"/>
        <end position="89"/>
    </location>
</feature>
<dbReference type="Ensembl" id="ENSMMDT00005033989.1">
    <property type="protein sequence ID" value="ENSMMDP00005033249.1"/>
    <property type="gene ID" value="ENSMMDG00005015647.1"/>
</dbReference>
<dbReference type="PROSITE" id="PS51225">
    <property type="entry name" value="MARVEL"/>
    <property type="match status" value="1"/>
</dbReference>
<dbReference type="Pfam" id="PF07303">
    <property type="entry name" value="Occludin_ELL"/>
    <property type="match status" value="1"/>
</dbReference>
<dbReference type="InterPro" id="IPR008253">
    <property type="entry name" value="Marvel"/>
</dbReference>
<dbReference type="AlphaFoldDB" id="A0A667ZB33"/>
<dbReference type="Proteomes" id="UP000472263">
    <property type="component" value="Chromosome 12"/>
</dbReference>
<feature type="transmembrane region" description="Helical" evidence="14">
    <location>
        <begin position="301"/>
        <end position="322"/>
    </location>
</feature>
<comment type="similarity">
    <text evidence="3 12">Belongs to the ELL/occludin family.</text>
</comment>
<dbReference type="FunCoup" id="A0A667ZB33">
    <property type="interactions" value="1046"/>
</dbReference>
<keyword evidence="6 11" id="KW-0812">Transmembrane</keyword>
<keyword evidence="8 14" id="KW-1133">Transmembrane helix</keyword>
<dbReference type="Gene3D" id="6.10.140.340">
    <property type="match status" value="1"/>
</dbReference>